<evidence type="ECO:0000256" key="1">
    <source>
        <dbReference type="SAM" id="Phobius"/>
    </source>
</evidence>
<evidence type="ECO:0000313" key="3">
    <source>
        <dbReference type="EMBL" id="PAD98828.1"/>
    </source>
</evidence>
<proteinExistence type="predicted"/>
<reference evidence="3 4" key="1">
    <citation type="submission" date="2017-07" db="EMBL/GenBank/DDBJ databases">
        <title>Isolation and whole genome analysis of endospore-forming bacteria from heroin.</title>
        <authorList>
            <person name="Kalinowski J."/>
            <person name="Ahrens B."/>
            <person name="Al-Dilaimi A."/>
            <person name="Winkler A."/>
            <person name="Wibberg D."/>
            <person name="Schleenbecker U."/>
            <person name="Ruckert C."/>
            <person name="Wolfel R."/>
            <person name="Grass G."/>
        </authorList>
    </citation>
    <scope>NUCLEOTIDE SEQUENCE [LARGE SCALE GENOMIC DNA]</scope>
    <source>
        <strain evidence="3 4">7517-1</strain>
    </source>
</reference>
<dbReference type="EMBL" id="NPBJ01000029">
    <property type="protein sequence ID" value="PAD98828.1"/>
    <property type="molecule type" value="Genomic_DNA"/>
</dbReference>
<feature type="transmembrane region" description="Helical" evidence="1">
    <location>
        <begin position="61"/>
        <end position="82"/>
    </location>
</feature>
<dbReference type="Pfam" id="PF13273">
    <property type="entry name" value="DUF4064"/>
    <property type="match status" value="1"/>
</dbReference>
<accession>A0ABX4GVC7</accession>
<feature type="transmembrane region" description="Helical" evidence="1">
    <location>
        <begin position="7"/>
        <end position="32"/>
    </location>
</feature>
<organism evidence="3 4">
    <name type="scientific">Terribacillus saccharophilus</name>
    <dbReference type="NCBI Taxonomy" id="361277"/>
    <lineage>
        <taxon>Bacteria</taxon>
        <taxon>Bacillati</taxon>
        <taxon>Bacillota</taxon>
        <taxon>Bacilli</taxon>
        <taxon>Bacillales</taxon>
        <taxon>Bacillaceae</taxon>
        <taxon>Terribacillus</taxon>
    </lineage>
</organism>
<keyword evidence="1" id="KW-0812">Transmembrane</keyword>
<evidence type="ECO:0000313" key="4">
    <source>
        <dbReference type="Proteomes" id="UP000216852"/>
    </source>
</evidence>
<evidence type="ECO:0000259" key="2">
    <source>
        <dbReference type="Pfam" id="PF13273"/>
    </source>
</evidence>
<dbReference type="Proteomes" id="UP000216852">
    <property type="component" value="Unassembled WGS sequence"/>
</dbReference>
<keyword evidence="4" id="KW-1185">Reference proteome</keyword>
<name>A0ABX4GVC7_9BACI</name>
<sequence length="137" mass="14396">MIKRTAELVLGIIGVVFNVLGAILVGLFMIAAGDSINEEIKNDPTISAEDAALASNFVDGLGWFFVIVCVIGAILGVVGILLLRRNSSAIASGVIFIVAAVLITFLTFFVAIIPAVLYLVAGILAIVRKPIDTNKIQ</sequence>
<dbReference type="InterPro" id="IPR025273">
    <property type="entry name" value="DUF4064"/>
</dbReference>
<gene>
    <name evidence="3" type="ORF">CHH48_15390</name>
</gene>
<dbReference type="RefSeq" id="WP_095220046.1">
    <property type="nucleotide sequence ID" value="NZ_NPBJ01000029.1"/>
</dbReference>
<feature type="transmembrane region" description="Helical" evidence="1">
    <location>
        <begin position="94"/>
        <end position="127"/>
    </location>
</feature>
<comment type="caution">
    <text evidence="3">The sequence shown here is derived from an EMBL/GenBank/DDBJ whole genome shotgun (WGS) entry which is preliminary data.</text>
</comment>
<protein>
    <recommendedName>
        <fullName evidence="2">DUF4064 domain-containing protein</fullName>
    </recommendedName>
</protein>
<keyword evidence="1" id="KW-1133">Transmembrane helix</keyword>
<keyword evidence="1" id="KW-0472">Membrane</keyword>
<feature type="domain" description="DUF4064" evidence="2">
    <location>
        <begin position="3"/>
        <end position="105"/>
    </location>
</feature>